<dbReference type="InterPro" id="IPR037227">
    <property type="entry name" value="EndoU-like"/>
</dbReference>
<feature type="domain" description="EndoU" evidence="12">
    <location>
        <begin position="1"/>
        <end position="264"/>
    </location>
</feature>
<evidence type="ECO:0000256" key="10">
    <source>
        <dbReference type="ARBA" id="ARBA00023239"/>
    </source>
</evidence>
<evidence type="ECO:0000256" key="5">
    <source>
        <dbReference type="ARBA" id="ARBA00022723"/>
    </source>
</evidence>
<evidence type="ECO:0000256" key="8">
    <source>
        <dbReference type="ARBA" id="ARBA00022884"/>
    </source>
</evidence>
<dbReference type="GO" id="GO:0003723">
    <property type="term" value="F:RNA binding"/>
    <property type="evidence" value="ECO:0007669"/>
    <property type="project" value="UniProtKB-UniRule"/>
</dbReference>
<dbReference type="InterPro" id="IPR039787">
    <property type="entry name" value="ENDOU"/>
</dbReference>
<proteinExistence type="inferred from homology"/>
<evidence type="ECO:0000256" key="9">
    <source>
        <dbReference type="ARBA" id="ARBA00023211"/>
    </source>
</evidence>
<evidence type="ECO:0000313" key="14">
    <source>
        <dbReference type="Proteomes" id="UP000494163"/>
    </source>
</evidence>
<keyword evidence="7 11" id="KW-0378">Hydrolase</keyword>
<evidence type="ECO:0000256" key="1">
    <source>
        <dbReference type="ARBA" id="ARBA00001936"/>
    </source>
</evidence>
<keyword evidence="9 11" id="KW-0464">Manganese</keyword>
<dbReference type="InterPro" id="IPR018998">
    <property type="entry name" value="EndoU_C"/>
</dbReference>
<dbReference type="EMBL" id="CP012526">
    <property type="protein sequence ID" value="ALC45887.1"/>
    <property type="molecule type" value="Genomic_DNA"/>
</dbReference>
<dbReference type="Proteomes" id="UP000494163">
    <property type="component" value="Chromosome 3R"/>
</dbReference>
<evidence type="ECO:0000256" key="11">
    <source>
        <dbReference type="RuleBase" id="RU367085"/>
    </source>
</evidence>
<comment type="cofactor">
    <cofactor evidence="1 11">
        <name>Mn(2+)</name>
        <dbReference type="ChEBI" id="CHEBI:29035"/>
    </cofactor>
</comment>
<sequence>MLSQVLFNEESRTIPYIFKVNFQGKTEFTAKNDRAPERLFEFHQDMLIKDSSSITALLLRLFNNYELDVSLGDIVTAEHKQEQNDFLRAVMNTRVMKLTMDFLVKRGLVPVDNGTQLTLLQDLWFTPYSRGKGIVGSSSFEYVFMAEIRNQNVLGLHNWIYFAEQEHQGHADYKGWISRVDSGKLNKFALAMRSTFYDLRSPYNSFLVGSSPELEMSLFTVCFLVMPEKQPCEIRLGRAKLSIVLHTRMWMGKRVIDTAYIELL</sequence>
<dbReference type="GO" id="GO:0046872">
    <property type="term" value="F:metal ion binding"/>
    <property type="evidence" value="ECO:0007669"/>
    <property type="project" value="UniProtKB-UniRule"/>
</dbReference>
<dbReference type="GO" id="GO:0016787">
    <property type="term" value="F:hydrolase activity"/>
    <property type="evidence" value="ECO:0007669"/>
    <property type="project" value="UniProtKB-KW"/>
</dbReference>
<name>A0A0M4F2Z5_DROBS</name>
<comment type="subunit">
    <text evidence="3 11">Monomer.</text>
</comment>
<dbReference type="PANTHER" id="PTHR12439:SF42">
    <property type="entry name" value="ENDORIBONUCLEASE-RELATED"/>
    <property type="match status" value="1"/>
</dbReference>
<protein>
    <submittedName>
        <fullName evidence="13">CG3303</fullName>
    </submittedName>
</protein>
<dbReference type="Pfam" id="PF09412">
    <property type="entry name" value="XendoU"/>
    <property type="match status" value="1"/>
</dbReference>
<dbReference type="PANTHER" id="PTHR12439">
    <property type="entry name" value="PLACENTAL PROTEIN 11-RELATED"/>
    <property type="match status" value="1"/>
</dbReference>
<dbReference type="OrthoDB" id="430326at2759"/>
<dbReference type="CDD" id="cd21159">
    <property type="entry name" value="XendoU"/>
    <property type="match status" value="1"/>
</dbReference>
<evidence type="ECO:0000256" key="3">
    <source>
        <dbReference type="ARBA" id="ARBA00011245"/>
    </source>
</evidence>
<dbReference type="SUPFAM" id="SSF142877">
    <property type="entry name" value="EndoU-like"/>
    <property type="match status" value="1"/>
</dbReference>
<reference evidence="13 14" key="1">
    <citation type="submission" date="2015-08" db="EMBL/GenBank/DDBJ databases">
        <title>Ancestral chromatin configuration constrains chromatin evolution on differentiating sex chromosomes in Drosophila.</title>
        <authorList>
            <person name="Zhou Q."/>
            <person name="Bachtrog D."/>
        </authorList>
    </citation>
    <scope>NUCLEOTIDE SEQUENCE [LARGE SCALE GENOMIC DNA]</scope>
    <source>
        <tissue evidence="13">Whole larvae</tissue>
    </source>
</reference>
<keyword evidence="6 11" id="KW-0255">Endonuclease</keyword>
<dbReference type="GO" id="GO:0004521">
    <property type="term" value="F:RNA endonuclease activity"/>
    <property type="evidence" value="ECO:0007669"/>
    <property type="project" value="UniProtKB-UniRule"/>
</dbReference>
<organism evidence="13 14">
    <name type="scientific">Drosophila busckii</name>
    <name type="common">Fruit fly</name>
    <dbReference type="NCBI Taxonomy" id="30019"/>
    <lineage>
        <taxon>Eukaryota</taxon>
        <taxon>Metazoa</taxon>
        <taxon>Ecdysozoa</taxon>
        <taxon>Arthropoda</taxon>
        <taxon>Hexapoda</taxon>
        <taxon>Insecta</taxon>
        <taxon>Pterygota</taxon>
        <taxon>Neoptera</taxon>
        <taxon>Endopterygota</taxon>
        <taxon>Diptera</taxon>
        <taxon>Brachycera</taxon>
        <taxon>Muscomorpha</taxon>
        <taxon>Ephydroidea</taxon>
        <taxon>Drosophilidae</taxon>
        <taxon>Drosophila</taxon>
    </lineage>
</organism>
<keyword evidence="8 11" id="KW-0694">RNA-binding</keyword>
<keyword evidence="10" id="KW-0456">Lyase</keyword>
<gene>
    <name evidence="13" type="ORF">Dbus_chr3Rg637</name>
</gene>
<evidence type="ECO:0000256" key="2">
    <source>
        <dbReference type="ARBA" id="ARBA00010168"/>
    </source>
</evidence>
<dbReference type="GO" id="GO:0016829">
    <property type="term" value="F:lyase activity"/>
    <property type="evidence" value="ECO:0007669"/>
    <property type="project" value="UniProtKB-KW"/>
</dbReference>
<evidence type="ECO:0000256" key="7">
    <source>
        <dbReference type="ARBA" id="ARBA00022801"/>
    </source>
</evidence>
<keyword evidence="4 11" id="KW-0540">Nuclease</keyword>
<dbReference type="AlphaFoldDB" id="A0A0M4F2Z5"/>
<accession>A0A0M4F2Z5</accession>
<dbReference type="OMA" id="NWLYFAD"/>
<comment type="similarity">
    <text evidence="2 11">Belongs to the ENDOU family.</text>
</comment>
<evidence type="ECO:0000256" key="4">
    <source>
        <dbReference type="ARBA" id="ARBA00022722"/>
    </source>
</evidence>
<dbReference type="SMR" id="A0A0M4F2Z5"/>
<evidence type="ECO:0000256" key="6">
    <source>
        <dbReference type="ARBA" id="ARBA00022759"/>
    </source>
</evidence>
<evidence type="ECO:0000313" key="13">
    <source>
        <dbReference type="EMBL" id="ALC45887.1"/>
    </source>
</evidence>
<evidence type="ECO:0000259" key="12">
    <source>
        <dbReference type="PROSITE" id="PS51959"/>
    </source>
</evidence>
<dbReference type="PROSITE" id="PS51959">
    <property type="entry name" value="ENDOU"/>
    <property type="match status" value="1"/>
</dbReference>
<keyword evidence="5 11" id="KW-0479">Metal-binding</keyword>
<keyword evidence="14" id="KW-1185">Reference proteome</keyword>